<evidence type="ECO:0000256" key="7">
    <source>
        <dbReference type="ARBA" id="ARBA00023136"/>
    </source>
</evidence>
<keyword evidence="11" id="KW-1185">Reference proteome</keyword>
<feature type="transmembrane region" description="Helical" evidence="9">
    <location>
        <begin position="57"/>
        <end position="75"/>
    </location>
</feature>
<evidence type="ECO:0000256" key="6">
    <source>
        <dbReference type="ARBA" id="ARBA00022989"/>
    </source>
</evidence>
<evidence type="ECO:0000256" key="1">
    <source>
        <dbReference type="ARBA" id="ARBA00004429"/>
    </source>
</evidence>
<organism evidence="10 11">
    <name type="scientific">Tabrizicola oligotrophica</name>
    <dbReference type="NCBI Taxonomy" id="2710650"/>
    <lineage>
        <taxon>Bacteria</taxon>
        <taxon>Pseudomonadati</taxon>
        <taxon>Pseudomonadota</taxon>
        <taxon>Alphaproteobacteria</taxon>
        <taxon>Rhodobacterales</taxon>
        <taxon>Paracoccaceae</taxon>
        <taxon>Tabrizicola</taxon>
    </lineage>
</organism>
<keyword evidence="5 9" id="KW-0812">Transmembrane</keyword>
<feature type="transmembrane region" description="Helical" evidence="9">
    <location>
        <begin position="87"/>
        <end position="108"/>
    </location>
</feature>
<dbReference type="GO" id="GO:0005886">
    <property type="term" value="C:plasma membrane"/>
    <property type="evidence" value="ECO:0007669"/>
    <property type="project" value="UniProtKB-SubCell"/>
</dbReference>
<name>A0A6M0QTN4_9RHOB</name>
<evidence type="ECO:0000256" key="8">
    <source>
        <dbReference type="SAM" id="MobiDB-lite"/>
    </source>
</evidence>
<evidence type="ECO:0000256" key="5">
    <source>
        <dbReference type="ARBA" id="ARBA00022692"/>
    </source>
</evidence>
<evidence type="ECO:0000256" key="4">
    <source>
        <dbReference type="ARBA" id="ARBA00022519"/>
    </source>
</evidence>
<comment type="caution">
    <text evidence="10">The sequence shown here is derived from an EMBL/GenBank/DDBJ whole genome shotgun (WGS) entry which is preliminary data.</text>
</comment>
<keyword evidence="7 9" id="KW-0472">Membrane</keyword>
<comment type="similarity">
    <text evidence="2">Belongs to the UPF0283 family.</text>
</comment>
<sequence length="337" mass="35386">MHLNRPALIEAEDGPAADPGLEAAVPDLQPSGSDPQTADRITARPVSARPVSALSRAALWVFGTLLGFVLSVAAWDFVATLLARDSLLGWIAMALVSAAILVLLLIALREAAAFARIARIDRLRNRAIAARARTDLPAARSIVAALQTIYATRPETAWGRARLGEQQTEIFDADALLDLAERELMAPLDKAALAEIESAARQVATVTALVPMALADVATALFANLRMIRRLSQIYGGRSSSLGNLALLRRVFTALLGAGAVALADDLIGSFASGGLLAKLSRRFGEGVVNGALTARVGLAAMEACRPLPFVALEKPGTTATISRALAGFLSRDKDPA</sequence>
<dbReference type="InterPro" id="IPR021147">
    <property type="entry name" value="DUF697"/>
</dbReference>
<evidence type="ECO:0000256" key="3">
    <source>
        <dbReference type="ARBA" id="ARBA00022475"/>
    </source>
</evidence>
<evidence type="ECO:0000256" key="2">
    <source>
        <dbReference type="ARBA" id="ARBA00008255"/>
    </source>
</evidence>
<dbReference type="Proteomes" id="UP000477782">
    <property type="component" value="Unassembled WGS sequence"/>
</dbReference>
<proteinExistence type="inferred from homology"/>
<dbReference type="NCBIfam" id="TIGR01620">
    <property type="entry name" value="hyp_HI0043"/>
    <property type="match status" value="1"/>
</dbReference>
<keyword evidence="6 9" id="KW-1133">Transmembrane helix</keyword>
<dbReference type="PANTHER" id="PTHR39342:SF1">
    <property type="entry name" value="UPF0283 MEMBRANE PROTEIN YCJF"/>
    <property type="match status" value="1"/>
</dbReference>
<dbReference type="Pfam" id="PF05128">
    <property type="entry name" value="DUF697"/>
    <property type="match status" value="1"/>
</dbReference>
<feature type="region of interest" description="Disordered" evidence="8">
    <location>
        <begin position="25"/>
        <end position="44"/>
    </location>
</feature>
<evidence type="ECO:0000256" key="9">
    <source>
        <dbReference type="SAM" id="Phobius"/>
    </source>
</evidence>
<reference evidence="10 11" key="1">
    <citation type="submission" date="2020-02" db="EMBL/GenBank/DDBJ databases">
        <authorList>
            <person name="Chen W.-M."/>
        </authorList>
    </citation>
    <scope>NUCLEOTIDE SEQUENCE [LARGE SCALE GENOMIC DNA]</scope>
    <source>
        <strain evidence="10 11">KMS-5</strain>
    </source>
</reference>
<evidence type="ECO:0000313" key="10">
    <source>
        <dbReference type="EMBL" id="NEY90836.1"/>
    </source>
</evidence>
<keyword evidence="3" id="KW-1003">Cell membrane</keyword>
<gene>
    <name evidence="10" type="ORF">G4Z14_11055</name>
</gene>
<dbReference type="EMBL" id="JAAIVJ010000006">
    <property type="protein sequence ID" value="NEY90836.1"/>
    <property type="molecule type" value="Genomic_DNA"/>
</dbReference>
<evidence type="ECO:0000313" key="11">
    <source>
        <dbReference type="Proteomes" id="UP000477782"/>
    </source>
</evidence>
<protein>
    <submittedName>
        <fullName evidence="10">DUF697 domain-containing protein</fullName>
    </submittedName>
</protein>
<keyword evidence="4" id="KW-0997">Cell inner membrane</keyword>
<dbReference type="InterPro" id="IPR006507">
    <property type="entry name" value="UPF0283"/>
</dbReference>
<dbReference type="AlphaFoldDB" id="A0A6M0QTN4"/>
<dbReference type="PANTHER" id="PTHR39342">
    <property type="entry name" value="UPF0283 MEMBRANE PROTEIN YCJF"/>
    <property type="match status" value="1"/>
</dbReference>
<comment type="subcellular location">
    <subcellularLocation>
        <location evidence="1">Cell inner membrane</location>
        <topology evidence="1">Multi-pass membrane protein</topology>
    </subcellularLocation>
</comment>
<accession>A0A6M0QTN4</accession>